<keyword evidence="3" id="KW-1185">Reference proteome</keyword>
<gene>
    <name evidence="2" type="ORF">GCM10010345_04880</name>
</gene>
<name>A0ABQ3CGY0_9ACTN</name>
<sequence>MTDEARLPETPRVVRLPREPESGGRRMTGDPCLLAVPVDATFIEPELPARRVPVASLGLEVAQ</sequence>
<evidence type="ECO:0000313" key="3">
    <source>
        <dbReference type="Proteomes" id="UP000653644"/>
    </source>
</evidence>
<feature type="region of interest" description="Disordered" evidence="1">
    <location>
        <begin position="1"/>
        <end position="30"/>
    </location>
</feature>
<reference evidence="3" key="1">
    <citation type="journal article" date="2019" name="Int. J. Syst. Evol. Microbiol.">
        <title>The Global Catalogue of Microorganisms (GCM) 10K type strain sequencing project: providing services to taxonomists for standard genome sequencing and annotation.</title>
        <authorList>
            <consortium name="The Broad Institute Genomics Platform"/>
            <consortium name="The Broad Institute Genome Sequencing Center for Infectious Disease"/>
            <person name="Wu L."/>
            <person name="Ma J."/>
        </authorList>
    </citation>
    <scope>NUCLEOTIDE SEQUENCE [LARGE SCALE GENOMIC DNA]</scope>
    <source>
        <strain evidence="3">JCM 4733</strain>
    </source>
</reference>
<organism evidence="2 3">
    <name type="scientific">Streptomyces canarius</name>
    <dbReference type="NCBI Taxonomy" id="285453"/>
    <lineage>
        <taxon>Bacteria</taxon>
        <taxon>Bacillati</taxon>
        <taxon>Actinomycetota</taxon>
        <taxon>Actinomycetes</taxon>
        <taxon>Kitasatosporales</taxon>
        <taxon>Streptomycetaceae</taxon>
        <taxon>Streptomyces</taxon>
    </lineage>
</organism>
<dbReference type="Proteomes" id="UP000653644">
    <property type="component" value="Unassembled WGS sequence"/>
</dbReference>
<accession>A0ABQ3CGY0</accession>
<protein>
    <submittedName>
        <fullName evidence="2">Uncharacterized protein</fullName>
    </submittedName>
</protein>
<feature type="compositionally biased region" description="Basic and acidic residues" evidence="1">
    <location>
        <begin position="16"/>
        <end position="28"/>
    </location>
</feature>
<proteinExistence type="predicted"/>
<evidence type="ECO:0000256" key="1">
    <source>
        <dbReference type="SAM" id="MobiDB-lite"/>
    </source>
</evidence>
<dbReference type="EMBL" id="BMVN01000001">
    <property type="protein sequence ID" value="GHA03541.1"/>
    <property type="molecule type" value="Genomic_DNA"/>
</dbReference>
<comment type="caution">
    <text evidence="2">The sequence shown here is derived from an EMBL/GenBank/DDBJ whole genome shotgun (WGS) entry which is preliminary data.</text>
</comment>
<evidence type="ECO:0000313" key="2">
    <source>
        <dbReference type="EMBL" id="GHA03541.1"/>
    </source>
</evidence>